<feature type="compositionally biased region" description="Basic residues" evidence="1">
    <location>
        <begin position="327"/>
        <end position="340"/>
    </location>
</feature>
<feature type="compositionally biased region" description="Low complexity" evidence="1">
    <location>
        <begin position="244"/>
        <end position="270"/>
    </location>
</feature>
<dbReference type="AlphaFoldDB" id="A0A9R0DZW6"/>
<proteinExistence type="predicted"/>
<dbReference type="OrthoDB" id="7354186at2759"/>
<name>A0A9R0DZW6_SPOFR</name>
<gene>
    <name evidence="3" type="primary">LOC118281253</name>
</gene>
<feature type="compositionally biased region" description="Basic and acidic residues" evidence="1">
    <location>
        <begin position="169"/>
        <end position="185"/>
    </location>
</feature>
<evidence type="ECO:0000256" key="1">
    <source>
        <dbReference type="SAM" id="MobiDB-lite"/>
    </source>
</evidence>
<feature type="region of interest" description="Disordered" evidence="1">
    <location>
        <begin position="152"/>
        <end position="361"/>
    </location>
</feature>
<reference evidence="3" key="1">
    <citation type="submission" date="2025-08" db="UniProtKB">
        <authorList>
            <consortium name="RefSeq"/>
        </authorList>
    </citation>
    <scope>IDENTIFICATION</scope>
    <source>
        <tissue evidence="3">Whole larval tissue</tissue>
    </source>
</reference>
<sequence>MPHLTDGEVLILRKRNHDKPLYIKNLKSYLSKPNHHVSSSSSRPIRTRGNRKAVLHYGRHTYHLDDARSLSKRNSNHKSVQSHINLKDIVPTKAYKNDHGDYVKDLLILSEPPIHFKCDKHGKCDQDYRKFSKITKKADLEWKHKRMPVGHSKRFRIVDNNRSKKKPKVEKTERNFEEDKIDKKRPPPIFNKKKFAAQTTSASDESNSSSVEAQSESQAKESGSEESASKEKSRSGSEEESGSEEASGSQENSGSGERSGSGEAEENSSSTDESWEVEEELYESKSKSIEESKESQRQSSKHAKNGSASSQSNSEDSAAEEVSKEVNKKKKKSNKPRKMNRNNAMQSREAGDDLNRKRFTNNDVLLQGNKLYSRTDKLDSKHSASKRRRLEQFMPKRYHWDASEIHDLGYFWYNGPRGIYPAPKALSVA</sequence>
<feature type="compositionally biased region" description="Basic and acidic residues" evidence="1">
    <location>
        <begin position="282"/>
        <end position="296"/>
    </location>
</feature>
<keyword evidence="2" id="KW-1185">Reference proteome</keyword>
<feature type="compositionally biased region" description="Low complexity" evidence="1">
    <location>
        <begin position="307"/>
        <end position="316"/>
    </location>
</feature>
<dbReference type="GeneID" id="118281253"/>
<dbReference type="Proteomes" id="UP000829999">
    <property type="component" value="Chromosome 19"/>
</dbReference>
<accession>A0A9R0DZW6</accession>
<evidence type="ECO:0000313" key="2">
    <source>
        <dbReference type="Proteomes" id="UP000829999"/>
    </source>
</evidence>
<protein>
    <submittedName>
        <fullName evidence="3">Uncharacterized protein LOC118281253</fullName>
    </submittedName>
</protein>
<dbReference type="RefSeq" id="XP_050556586.1">
    <property type="nucleotide sequence ID" value="XM_050700629.1"/>
</dbReference>
<feature type="compositionally biased region" description="Basic and acidic residues" evidence="1">
    <location>
        <begin position="218"/>
        <end position="237"/>
    </location>
</feature>
<feature type="compositionally biased region" description="Low complexity" evidence="1">
    <location>
        <begin position="201"/>
        <end position="217"/>
    </location>
</feature>
<evidence type="ECO:0000313" key="3">
    <source>
        <dbReference type="RefSeq" id="XP_050556586.1"/>
    </source>
</evidence>
<organism evidence="2 3">
    <name type="scientific">Spodoptera frugiperda</name>
    <name type="common">Fall armyworm</name>
    <dbReference type="NCBI Taxonomy" id="7108"/>
    <lineage>
        <taxon>Eukaryota</taxon>
        <taxon>Metazoa</taxon>
        <taxon>Ecdysozoa</taxon>
        <taxon>Arthropoda</taxon>
        <taxon>Hexapoda</taxon>
        <taxon>Insecta</taxon>
        <taxon>Pterygota</taxon>
        <taxon>Neoptera</taxon>
        <taxon>Endopterygota</taxon>
        <taxon>Lepidoptera</taxon>
        <taxon>Glossata</taxon>
        <taxon>Ditrysia</taxon>
        <taxon>Noctuoidea</taxon>
        <taxon>Noctuidae</taxon>
        <taxon>Amphipyrinae</taxon>
        <taxon>Spodoptera</taxon>
    </lineage>
</organism>